<organism evidence="5 6">
    <name type="scientific">Mycolicibacterium chubuense</name>
    <name type="common">Mycobacterium chubuense</name>
    <dbReference type="NCBI Taxonomy" id="1800"/>
    <lineage>
        <taxon>Bacteria</taxon>
        <taxon>Bacillati</taxon>
        <taxon>Actinomycetota</taxon>
        <taxon>Actinomycetes</taxon>
        <taxon>Mycobacteriales</taxon>
        <taxon>Mycobacteriaceae</taxon>
        <taxon>Mycolicibacterium</taxon>
    </lineage>
</organism>
<feature type="compositionally biased region" description="Low complexity" evidence="3">
    <location>
        <begin position="443"/>
        <end position="452"/>
    </location>
</feature>
<dbReference type="Gene3D" id="3.40.50.1820">
    <property type="entry name" value="alpha/beta hydrolase"/>
    <property type="match status" value="1"/>
</dbReference>
<dbReference type="RefSeq" id="WP_162232093.1">
    <property type="nucleotide sequence ID" value="NZ_JYNX01000035.1"/>
</dbReference>
<comment type="caution">
    <text evidence="5">The sequence shown here is derived from an EMBL/GenBank/DDBJ whole genome shotgun (WGS) entry which is preliminary data.</text>
</comment>
<sequence length="463" mass="49072">MNFIAKRRERQNRGSDRGELVAAARRAFTDLGPAASMAEVADAAGVSEAELAVHFGDRDALLVAVIDDLEGSLREERPVTRAPVSWPRLPARQMVPPLLAAAAVLSLGTAPPSAAVAAEDPAPATVLTISPLWPVWSIDTALEGSMCATNRCSMVPYVPFVTPDGVRALDARLSQTTGVQPGGSPTIVLGFSNGAGVAEQWMADNAGKPGAPSPEDVSFVLIGNPRRAYGGTRPPITPTDYHVIDIVRQYDPMADFPDNPLNLLALANVAAGMLSPMHLDYRSVDLDDPANVVWTEGNTTYVFVPTQDLPLLRPLRAMGMTALADALNEPLKEIVEKAYDRPYLTTPAEPSAPPEEPASADDTVVTAAATKAAVTNDVTADEPVSKPPRRKLFSKKVAAEEESTAAATSSEPAGKDEPATEPAEKPTTARDTPEAAETPTRDTTASSTSKASTPHRWGRHRQE</sequence>
<keyword evidence="1 2" id="KW-0238">DNA-binding</keyword>
<dbReference type="InterPro" id="IPR001647">
    <property type="entry name" value="HTH_TetR"/>
</dbReference>
<feature type="region of interest" description="Disordered" evidence="3">
    <location>
        <begin position="374"/>
        <end position="463"/>
    </location>
</feature>
<evidence type="ECO:0000259" key="4">
    <source>
        <dbReference type="PROSITE" id="PS50977"/>
    </source>
</evidence>
<evidence type="ECO:0000256" key="1">
    <source>
        <dbReference type="ARBA" id="ARBA00023125"/>
    </source>
</evidence>
<reference evidence="5 6" key="1">
    <citation type="journal article" date="2015" name="Genome Biol. Evol.">
        <title>Characterization of Three Mycobacterium spp. with Potential Use in Bioremediation by Genome Sequencing and Comparative Genomics.</title>
        <authorList>
            <person name="Das S."/>
            <person name="Pettersson B.M."/>
            <person name="Behra P.R."/>
            <person name="Ramesh M."/>
            <person name="Dasgupta S."/>
            <person name="Bhattacharya A."/>
            <person name="Kirsebom L.A."/>
        </authorList>
    </citation>
    <scope>NUCLEOTIDE SEQUENCE [LARGE SCALE GENOMIC DNA]</scope>
    <source>
        <strain evidence="5 6">DSM 44219</strain>
    </source>
</reference>
<keyword evidence="6" id="KW-1185">Reference proteome</keyword>
<dbReference type="SUPFAM" id="SSF46689">
    <property type="entry name" value="Homeodomain-like"/>
    <property type="match status" value="1"/>
</dbReference>
<dbReference type="InterPro" id="IPR029058">
    <property type="entry name" value="AB_hydrolase_fold"/>
</dbReference>
<dbReference type="InterPro" id="IPR009057">
    <property type="entry name" value="Homeodomain-like_sf"/>
</dbReference>
<name>A0A0J6WB37_MYCCU</name>
<dbReference type="Gene3D" id="1.10.357.10">
    <property type="entry name" value="Tetracycline Repressor, domain 2"/>
    <property type="match status" value="1"/>
</dbReference>
<dbReference type="Pfam" id="PF00440">
    <property type="entry name" value="TetR_N"/>
    <property type="match status" value="1"/>
</dbReference>
<evidence type="ECO:0000256" key="2">
    <source>
        <dbReference type="PROSITE-ProRule" id="PRU00335"/>
    </source>
</evidence>
<dbReference type="Pfam" id="PF08237">
    <property type="entry name" value="PE-PPE"/>
    <property type="match status" value="1"/>
</dbReference>
<dbReference type="PROSITE" id="PS50977">
    <property type="entry name" value="HTH_TETR_2"/>
    <property type="match status" value="1"/>
</dbReference>
<feature type="domain" description="HTH tetR-type" evidence="4">
    <location>
        <begin position="14"/>
        <end position="73"/>
    </location>
</feature>
<accession>A0A0J6WB37</accession>
<gene>
    <name evidence="5" type="ORF">MCHUDSM44219_02646</name>
</gene>
<dbReference type="AlphaFoldDB" id="A0A0J6WB37"/>
<dbReference type="PATRIC" id="fig|1800.3.peg.2653"/>
<dbReference type="EMBL" id="JYNX01000035">
    <property type="protein sequence ID" value="KMO79784.1"/>
    <property type="molecule type" value="Genomic_DNA"/>
</dbReference>
<dbReference type="GO" id="GO:0003677">
    <property type="term" value="F:DNA binding"/>
    <property type="evidence" value="ECO:0007669"/>
    <property type="project" value="UniProtKB-UniRule"/>
</dbReference>
<feature type="DNA-binding region" description="H-T-H motif" evidence="2">
    <location>
        <begin position="36"/>
        <end position="55"/>
    </location>
</feature>
<dbReference type="SUPFAM" id="SSF53474">
    <property type="entry name" value="alpha/beta-Hydrolases"/>
    <property type="match status" value="1"/>
</dbReference>
<protein>
    <submittedName>
        <fullName evidence="5">Putative PPE family protein PPE42</fullName>
    </submittedName>
</protein>
<evidence type="ECO:0000313" key="6">
    <source>
        <dbReference type="Proteomes" id="UP000036176"/>
    </source>
</evidence>
<evidence type="ECO:0000256" key="3">
    <source>
        <dbReference type="SAM" id="MobiDB-lite"/>
    </source>
</evidence>
<dbReference type="InterPro" id="IPR013228">
    <property type="entry name" value="PE-PPE_C"/>
</dbReference>
<evidence type="ECO:0000313" key="5">
    <source>
        <dbReference type="EMBL" id="KMO79784.1"/>
    </source>
</evidence>
<feature type="compositionally biased region" description="Basic and acidic residues" evidence="3">
    <location>
        <begin position="413"/>
        <end position="433"/>
    </location>
</feature>
<proteinExistence type="predicted"/>
<dbReference type="Proteomes" id="UP000036176">
    <property type="component" value="Unassembled WGS sequence"/>
</dbReference>